<dbReference type="InterPro" id="IPR001296">
    <property type="entry name" value="Glyco_trans_1"/>
</dbReference>
<organism evidence="3 4">
    <name type="scientific">Chlorobium ferrooxidans DSM 13031</name>
    <dbReference type="NCBI Taxonomy" id="377431"/>
    <lineage>
        <taxon>Bacteria</taxon>
        <taxon>Pseudomonadati</taxon>
        <taxon>Chlorobiota</taxon>
        <taxon>Chlorobiia</taxon>
        <taxon>Chlorobiales</taxon>
        <taxon>Chlorobiaceae</taxon>
        <taxon>Chlorobium/Pelodictyon group</taxon>
        <taxon>Chlorobium</taxon>
    </lineage>
</organism>
<dbReference type="Proteomes" id="UP000004162">
    <property type="component" value="Unassembled WGS sequence"/>
</dbReference>
<evidence type="ECO:0000259" key="2">
    <source>
        <dbReference type="Pfam" id="PF13439"/>
    </source>
</evidence>
<dbReference type="PANTHER" id="PTHR12526">
    <property type="entry name" value="GLYCOSYLTRANSFERASE"/>
    <property type="match status" value="1"/>
</dbReference>
<reference evidence="3 4" key="1">
    <citation type="submission" date="2006-07" db="EMBL/GenBank/DDBJ databases">
        <title>Annotation of the draft genome assembly of Chlorobium ferroxidans DSM 13031.</title>
        <authorList>
            <consortium name="US DOE Joint Genome Institute (JGI-ORNL)"/>
            <person name="Larimer F."/>
            <person name="Land M."/>
            <person name="Hauser L."/>
        </authorList>
    </citation>
    <scope>NUCLEOTIDE SEQUENCE [LARGE SCALE GENOMIC DNA]</scope>
    <source>
        <strain evidence="3 4">DSM 13031</strain>
    </source>
</reference>
<feature type="domain" description="Glycosyl transferase family 1" evidence="1">
    <location>
        <begin position="211"/>
        <end position="360"/>
    </location>
</feature>
<dbReference type="Pfam" id="PF00534">
    <property type="entry name" value="Glycos_transf_1"/>
    <property type="match status" value="1"/>
</dbReference>
<evidence type="ECO:0000313" key="3">
    <source>
        <dbReference type="EMBL" id="EAT59806.1"/>
    </source>
</evidence>
<dbReference type="AlphaFoldDB" id="Q0YTU5"/>
<protein>
    <submittedName>
        <fullName evidence="3">Glycosyl transferase, group 1</fullName>
    </submittedName>
</protein>
<evidence type="ECO:0000259" key="1">
    <source>
        <dbReference type="Pfam" id="PF00534"/>
    </source>
</evidence>
<dbReference type="Pfam" id="PF13439">
    <property type="entry name" value="Glyco_transf_4"/>
    <property type="match status" value="1"/>
</dbReference>
<keyword evidence="4" id="KW-1185">Reference proteome</keyword>
<reference evidence="3 4" key="2">
    <citation type="submission" date="2006-07" db="EMBL/GenBank/DDBJ databases">
        <title>Sequencing of the draft genome and assembly of Chlorobium ferroxidans DSM 13031.</title>
        <authorList>
            <consortium name="US DOE Joint Genome Institute (JGI-PGF)"/>
            <person name="Copeland A."/>
            <person name="Lucas S."/>
            <person name="Lapidus A."/>
            <person name="Barry K."/>
            <person name="Glavina del Rio T."/>
            <person name="Dalin E."/>
            <person name="Tice H."/>
            <person name="Bruce D."/>
            <person name="Pitluck S."/>
            <person name="Richardson P."/>
        </authorList>
    </citation>
    <scope>NUCLEOTIDE SEQUENCE [LARGE SCALE GENOMIC DNA]</scope>
    <source>
        <strain evidence="3 4">DSM 13031</strain>
    </source>
</reference>
<dbReference type="InterPro" id="IPR028098">
    <property type="entry name" value="Glyco_trans_4-like_N"/>
</dbReference>
<sequence length="394" mass="43361">MQLHPSDSTPAQSKGSISIILPHLGGGGAERLHVYLANDWIERGYCVEFILLSRSGELIELLRPEITVTDLAAERIRDAITKLASYLGKTRPDVILCAMWPLTSAVVVSWLLSGRRSSLFLSDHEHLSHSYLGQNRVRPGYLKNLIRFTYPLASGVITVSQGVKDDLCRLGNLSEKRVKVIYNPAATGISPVRESSDTSDRLWGKGFTFHLLAVGRLSVQKDFRTLIKAFSLLPKSLNAKLVILGEGSSRNELEELVTQLGLTERVALPGFVVDPYPFFRSADLFVLSSEWEGFGNVIVEALECALPVVSTDCPSGPSEILEDGRYGRLVPVGDAAALASAMALSLSASHDRELLMNRAKDFSVQKISDEYLAYLFHKGGLIDSRSYKKLSDLR</sequence>
<feature type="domain" description="Glycosyltransferase subfamily 4-like N-terminal" evidence="2">
    <location>
        <begin position="27"/>
        <end position="184"/>
    </location>
</feature>
<dbReference type="RefSeq" id="WP_006365584.1">
    <property type="nucleotide sequence ID" value="NZ_AASE01000002.1"/>
</dbReference>
<name>Q0YTU5_9CHLB</name>
<evidence type="ECO:0000313" key="4">
    <source>
        <dbReference type="Proteomes" id="UP000004162"/>
    </source>
</evidence>
<dbReference type="SUPFAM" id="SSF53756">
    <property type="entry name" value="UDP-Glycosyltransferase/glycogen phosphorylase"/>
    <property type="match status" value="1"/>
</dbReference>
<dbReference type="CDD" id="cd03811">
    <property type="entry name" value="GT4_GT28_WabH-like"/>
    <property type="match status" value="1"/>
</dbReference>
<comment type="caution">
    <text evidence="3">The sequence shown here is derived from an EMBL/GenBank/DDBJ whole genome shotgun (WGS) entry which is preliminary data.</text>
</comment>
<dbReference type="OrthoDB" id="9804196at2"/>
<dbReference type="GO" id="GO:0016757">
    <property type="term" value="F:glycosyltransferase activity"/>
    <property type="evidence" value="ECO:0007669"/>
    <property type="project" value="UniProtKB-ARBA"/>
</dbReference>
<dbReference type="PANTHER" id="PTHR12526:SF630">
    <property type="entry name" value="GLYCOSYLTRANSFERASE"/>
    <property type="match status" value="1"/>
</dbReference>
<accession>Q0YTU5</accession>
<keyword evidence="3" id="KW-0808">Transferase</keyword>
<proteinExistence type="predicted"/>
<dbReference type="Gene3D" id="3.40.50.2000">
    <property type="entry name" value="Glycogen Phosphorylase B"/>
    <property type="match status" value="2"/>
</dbReference>
<gene>
    <name evidence="3" type="ORF">CferDRAFT_1813</name>
</gene>
<dbReference type="EMBL" id="AASE01000002">
    <property type="protein sequence ID" value="EAT59806.1"/>
    <property type="molecule type" value="Genomic_DNA"/>
</dbReference>